<feature type="binding site" evidence="3">
    <location>
        <position position="429"/>
    </location>
    <ligand>
        <name>L-glutamate</name>
        <dbReference type="ChEBI" id="CHEBI:29985"/>
    </ligand>
</feature>
<dbReference type="PRINTS" id="PR01210">
    <property type="entry name" value="GGTRANSPTASE"/>
</dbReference>
<dbReference type="Gene3D" id="3.60.20.40">
    <property type="match status" value="1"/>
</dbReference>
<evidence type="ECO:0000313" key="5">
    <source>
        <dbReference type="EMBL" id="CAH2295433.1"/>
    </source>
</evidence>
<feature type="chain" id="PRO_5042280485" evidence="4">
    <location>
        <begin position="22"/>
        <end position="565"/>
    </location>
</feature>
<dbReference type="InterPro" id="IPR043137">
    <property type="entry name" value="GGT_ssub_C"/>
</dbReference>
<gene>
    <name evidence="5" type="ORF">PECUL_23A040916</name>
</gene>
<keyword evidence="6" id="KW-1185">Reference proteome</keyword>
<feature type="binding site" evidence="3">
    <location>
        <begin position="448"/>
        <end position="449"/>
    </location>
    <ligand>
        <name>L-glutamate</name>
        <dbReference type="ChEBI" id="CHEBI:29985"/>
    </ligand>
</feature>
<dbReference type="SUPFAM" id="SSF56235">
    <property type="entry name" value="N-terminal nucleophile aminohydrolases (Ntn hydrolases)"/>
    <property type="match status" value="1"/>
</dbReference>
<dbReference type="InterPro" id="IPR043138">
    <property type="entry name" value="GGT_lsub"/>
</dbReference>
<dbReference type="Pfam" id="PF01019">
    <property type="entry name" value="G_glu_transpept"/>
    <property type="match status" value="1"/>
</dbReference>
<evidence type="ECO:0000313" key="6">
    <source>
        <dbReference type="Proteomes" id="UP001295444"/>
    </source>
</evidence>
<evidence type="ECO:0000256" key="3">
    <source>
        <dbReference type="PIRSR" id="PIRSR600101-2"/>
    </source>
</evidence>
<evidence type="ECO:0000256" key="1">
    <source>
        <dbReference type="ARBA" id="ARBA00009381"/>
    </source>
</evidence>
<sequence>MAVSRALWVFFSILLLSLVVAVTFTVIHVLRQQKSCSGGFRHGTVAADSRVCSNIGRDILKQGGSPVDSAIAALLCTSVINPQSMGLGGGVIFTIYNASTGQVEVINARERVPSRLTPGFMEPCKIPYPVRPGAQWIGVPGEIRGYEEAHRTYGRLPWKSLFEPTIQLITEGVKVSSVLHRFLSFSILKPKIQESSLCQLFCNGTEVLDINDTVNYTQLAHTLRTLADEGADSFYQGKVAQGMLRDLWDQGSNLTLDDFRNYKVDRTKALVMPLGDYTLYSAPPPAGGAVLSFVLNILQGYNFSAHSMKDVNAKTETYHKIAEALKFANGQKARLALSQTQKNVKQITTSLLSPSFAQDIRRRIDLSGNHTLSYYDVSAPKEETYGTSHVSVIGQDGSSVSVTSSINHAFGSLVYSAKTGIIFNNQLADFCSTYPRNQDPLQGEQPPSSMSPSILLSRDKKSQLVVGGSGGSMIIAATALSIMNKLWFGNNLSEAIAAPILYVKADNALVFESSFDPIVKTNLNEKGHKVVEHLYFMNVVQGASQEGECLFGQSDLRKSGSAAGY</sequence>
<feature type="binding site" evidence="3">
    <location>
        <position position="109"/>
    </location>
    <ligand>
        <name>L-glutamate</name>
        <dbReference type="ChEBI" id="CHEBI:29985"/>
    </ligand>
</feature>
<keyword evidence="4" id="KW-0732">Signal</keyword>
<comment type="similarity">
    <text evidence="1">Belongs to the gamma-glutamyltransferase family.</text>
</comment>
<dbReference type="InterPro" id="IPR000101">
    <property type="entry name" value="GGT_peptidase"/>
</dbReference>
<proteinExistence type="inferred from homology"/>
<name>A0AAD1S9E3_PELCU</name>
<evidence type="ECO:0000256" key="2">
    <source>
        <dbReference type="PIRSR" id="PIRSR600101-1"/>
    </source>
</evidence>
<dbReference type="EMBL" id="OW240916">
    <property type="protein sequence ID" value="CAH2295433.1"/>
    <property type="molecule type" value="Genomic_DNA"/>
</dbReference>
<dbReference type="GO" id="GO:0036374">
    <property type="term" value="F:glutathione hydrolase activity"/>
    <property type="evidence" value="ECO:0007669"/>
    <property type="project" value="InterPro"/>
</dbReference>
<accession>A0AAD1S9E3</accession>
<dbReference type="GO" id="GO:0006751">
    <property type="term" value="P:glutathione catabolic process"/>
    <property type="evidence" value="ECO:0007669"/>
    <property type="project" value="InterPro"/>
</dbReference>
<dbReference type="Proteomes" id="UP001295444">
    <property type="component" value="Chromosome 05"/>
</dbReference>
<evidence type="ECO:0000256" key="4">
    <source>
        <dbReference type="SAM" id="SignalP"/>
    </source>
</evidence>
<protein>
    <submittedName>
        <fullName evidence="5">Gamma-glutamyltransferase 5</fullName>
    </submittedName>
</protein>
<dbReference type="InterPro" id="IPR029055">
    <property type="entry name" value="Ntn_hydrolases_N"/>
</dbReference>
<feature type="binding site" evidence="3">
    <location>
        <position position="471"/>
    </location>
    <ligand>
        <name>L-glutamate</name>
        <dbReference type="ChEBI" id="CHEBI:29985"/>
    </ligand>
</feature>
<organism evidence="5 6">
    <name type="scientific">Pelobates cultripes</name>
    <name type="common">Western spadefoot toad</name>
    <dbReference type="NCBI Taxonomy" id="61616"/>
    <lineage>
        <taxon>Eukaryota</taxon>
        <taxon>Metazoa</taxon>
        <taxon>Chordata</taxon>
        <taxon>Craniata</taxon>
        <taxon>Vertebrata</taxon>
        <taxon>Euteleostomi</taxon>
        <taxon>Amphibia</taxon>
        <taxon>Batrachia</taxon>
        <taxon>Anura</taxon>
        <taxon>Pelobatoidea</taxon>
        <taxon>Pelobatidae</taxon>
        <taxon>Pelobates</taxon>
    </lineage>
</organism>
<reference evidence="5" key="1">
    <citation type="submission" date="2022-03" db="EMBL/GenBank/DDBJ databases">
        <authorList>
            <person name="Alioto T."/>
            <person name="Alioto T."/>
            <person name="Gomez Garrido J."/>
        </authorList>
    </citation>
    <scope>NUCLEOTIDE SEQUENCE</scope>
</reference>
<dbReference type="PANTHER" id="PTHR45027">
    <property type="entry name" value="PUTATIVE GLUTATHIONE HYDROLASE LIGHT CHAIN"/>
    <property type="match status" value="1"/>
</dbReference>
<dbReference type="FunFam" id="1.10.246.130:FF:000001">
    <property type="entry name" value="Gamma-glutamyltransferase 5 isoform 1"/>
    <property type="match status" value="1"/>
</dbReference>
<dbReference type="AlphaFoldDB" id="A0AAD1S9E3"/>
<dbReference type="PANTHER" id="PTHR45027:SF2">
    <property type="entry name" value="GAMMA-GLUTAMYLTRANSFERASE 5"/>
    <property type="match status" value="1"/>
</dbReference>
<feature type="signal peptide" evidence="4">
    <location>
        <begin position="1"/>
        <end position="21"/>
    </location>
</feature>
<feature type="binding site" evidence="3">
    <location>
        <begin position="405"/>
        <end position="407"/>
    </location>
    <ligand>
        <name>L-glutamate</name>
        <dbReference type="ChEBI" id="CHEBI:29985"/>
    </ligand>
</feature>
<feature type="active site" description="Nucleophile" evidence="2">
    <location>
        <position position="387"/>
    </location>
</feature>
<dbReference type="Gene3D" id="1.10.246.130">
    <property type="match status" value="1"/>
</dbReference>